<gene>
    <name evidence="2" type="ORF">KME15_17255</name>
</gene>
<reference evidence="2" key="1">
    <citation type="submission" date="2021-05" db="EMBL/GenBank/DDBJ databases">
        <authorList>
            <person name="Pietrasiak N."/>
            <person name="Ward R."/>
            <person name="Stajich J.E."/>
            <person name="Kurbessoian T."/>
        </authorList>
    </citation>
    <scope>NUCLEOTIDE SEQUENCE</scope>
    <source>
        <strain evidence="2">UHER 2000/2452</strain>
    </source>
</reference>
<proteinExistence type="predicted"/>
<organism evidence="2 3">
    <name type="scientific">Drouetiella hepatica Uher 2000/2452</name>
    <dbReference type="NCBI Taxonomy" id="904376"/>
    <lineage>
        <taxon>Bacteria</taxon>
        <taxon>Bacillati</taxon>
        <taxon>Cyanobacteriota</taxon>
        <taxon>Cyanophyceae</taxon>
        <taxon>Oculatellales</taxon>
        <taxon>Oculatellaceae</taxon>
        <taxon>Drouetiella</taxon>
    </lineage>
</organism>
<dbReference type="EMBL" id="JAHHHD010000021">
    <property type="protein sequence ID" value="MBW4660423.1"/>
    <property type="molecule type" value="Genomic_DNA"/>
</dbReference>
<feature type="signal peptide" evidence="1">
    <location>
        <begin position="1"/>
        <end position="29"/>
    </location>
</feature>
<comment type="caution">
    <text evidence="2">The sequence shown here is derived from an EMBL/GenBank/DDBJ whole genome shotgun (WGS) entry which is preliminary data.</text>
</comment>
<reference evidence="2" key="2">
    <citation type="journal article" date="2022" name="Microbiol. Resour. Announc.">
        <title>Metagenome Sequencing to Explore Phylogenomics of Terrestrial Cyanobacteria.</title>
        <authorList>
            <person name="Ward R.D."/>
            <person name="Stajich J.E."/>
            <person name="Johansen J.R."/>
            <person name="Huntemann M."/>
            <person name="Clum A."/>
            <person name="Foster B."/>
            <person name="Foster B."/>
            <person name="Roux S."/>
            <person name="Palaniappan K."/>
            <person name="Varghese N."/>
            <person name="Mukherjee S."/>
            <person name="Reddy T.B.K."/>
            <person name="Daum C."/>
            <person name="Copeland A."/>
            <person name="Chen I.A."/>
            <person name="Ivanova N.N."/>
            <person name="Kyrpides N.C."/>
            <person name="Shapiro N."/>
            <person name="Eloe-Fadrosh E.A."/>
            <person name="Pietrasiak N."/>
        </authorList>
    </citation>
    <scope>NUCLEOTIDE SEQUENCE</scope>
    <source>
        <strain evidence="2">UHER 2000/2452</strain>
    </source>
</reference>
<accession>A0A951QFJ3</accession>
<dbReference type="AlphaFoldDB" id="A0A951QFJ3"/>
<sequence>MVINLKSVVSIALFAVTGGIGFVPTQANAETTETSAQQIIRYDCYDRSGNIAYVTINPQETIGWQMGCREVPYLSEAEARATYYQCYDGNGNIALTTTSESVADALDNCREIGYRDSTPPQVQAVYYECLNNKGDVAFTTSRHQDTQGWVPDCREVRTITPTASNPTSR</sequence>
<evidence type="ECO:0000313" key="2">
    <source>
        <dbReference type="EMBL" id="MBW4660423.1"/>
    </source>
</evidence>
<name>A0A951QFJ3_9CYAN</name>
<evidence type="ECO:0000256" key="1">
    <source>
        <dbReference type="SAM" id="SignalP"/>
    </source>
</evidence>
<protein>
    <submittedName>
        <fullName evidence="2">Uncharacterized protein</fullName>
    </submittedName>
</protein>
<evidence type="ECO:0000313" key="3">
    <source>
        <dbReference type="Proteomes" id="UP000757435"/>
    </source>
</evidence>
<keyword evidence="1" id="KW-0732">Signal</keyword>
<feature type="chain" id="PRO_5037797461" evidence="1">
    <location>
        <begin position="30"/>
        <end position="169"/>
    </location>
</feature>
<dbReference type="Proteomes" id="UP000757435">
    <property type="component" value="Unassembled WGS sequence"/>
</dbReference>